<feature type="repeat" description="PPR" evidence="2">
    <location>
        <begin position="180"/>
        <end position="214"/>
    </location>
</feature>
<dbReference type="PROSITE" id="PS51375">
    <property type="entry name" value="PPR"/>
    <property type="match status" value="6"/>
</dbReference>
<dbReference type="NCBIfam" id="TIGR00756">
    <property type="entry name" value="PPR"/>
    <property type="match status" value="7"/>
</dbReference>
<dbReference type="EMBL" id="JBAMMX010000027">
    <property type="protein sequence ID" value="KAK6913313.1"/>
    <property type="molecule type" value="Genomic_DNA"/>
</dbReference>
<keyword evidence="4" id="KW-1185">Reference proteome</keyword>
<name>A0AAN8UAD4_9MAGN</name>
<keyword evidence="1" id="KW-0677">Repeat</keyword>
<dbReference type="PANTHER" id="PTHR47926:SF413">
    <property type="entry name" value="REPEAT (TPR)-LIKE SUPERFAMILY PROTEIN, PUTATIVE-RELATED"/>
    <property type="match status" value="1"/>
</dbReference>
<dbReference type="Gene3D" id="1.25.40.10">
    <property type="entry name" value="Tetratricopeptide repeat domain"/>
    <property type="match status" value="5"/>
</dbReference>
<dbReference type="GO" id="GO:0003723">
    <property type="term" value="F:RNA binding"/>
    <property type="evidence" value="ECO:0007669"/>
    <property type="project" value="InterPro"/>
</dbReference>
<dbReference type="AlphaFoldDB" id="A0AAN8UAD4"/>
<accession>A0AAN8UAD4</accession>
<dbReference type="FunFam" id="1.25.40.10:FF:000941">
    <property type="entry name" value="Pentatricopeptide repeat-containing protein At5g15300"/>
    <property type="match status" value="1"/>
</dbReference>
<reference evidence="3 4" key="1">
    <citation type="submission" date="2023-12" db="EMBL/GenBank/DDBJ databases">
        <title>A high-quality genome assembly for Dillenia turbinata (Dilleniales).</title>
        <authorList>
            <person name="Chanderbali A."/>
        </authorList>
    </citation>
    <scope>NUCLEOTIDE SEQUENCE [LARGE SCALE GENOMIC DNA]</scope>
    <source>
        <strain evidence="3">LSX21</strain>
        <tissue evidence="3">Leaf</tissue>
    </source>
</reference>
<protein>
    <submittedName>
        <fullName evidence="3">Pentatricopeptide repeat</fullName>
    </submittedName>
</protein>
<comment type="caution">
    <text evidence="3">The sequence shown here is derived from an EMBL/GenBank/DDBJ whole genome shotgun (WGS) entry which is preliminary data.</text>
</comment>
<dbReference type="FunFam" id="1.25.40.10:FF:000366">
    <property type="entry name" value="Pentatricopeptide (PPR) repeat-containing protein"/>
    <property type="match status" value="1"/>
</dbReference>
<organism evidence="3 4">
    <name type="scientific">Dillenia turbinata</name>
    <dbReference type="NCBI Taxonomy" id="194707"/>
    <lineage>
        <taxon>Eukaryota</taxon>
        <taxon>Viridiplantae</taxon>
        <taxon>Streptophyta</taxon>
        <taxon>Embryophyta</taxon>
        <taxon>Tracheophyta</taxon>
        <taxon>Spermatophyta</taxon>
        <taxon>Magnoliopsida</taxon>
        <taxon>eudicotyledons</taxon>
        <taxon>Gunneridae</taxon>
        <taxon>Pentapetalae</taxon>
        <taxon>Dilleniales</taxon>
        <taxon>Dilleniaceae</taxon>
        <taxon>Dillenia</taxon>
    </lineage>
</organism>
<dbReference type="Pfam" id="PF13041">
    <property type="entry name" value="PPR_2"/>
    <property type="match status" value="3"/>
</dbReference>
<dbReference type="InterPro" id="IPR046960">
    <property type="entry name" value="PPR_At4g14850-like_plant"/>
</dbReference>
<dbReference type="Pfam" id="PF20431">
    <property type="entry name" value="E_motif"/>
    <property type="match status" value="1"/>
</dbReference>
<dbReference type="SUPFAM" id="SSF48452">
    <property type="entry name" value="TPR-like"/>
    <property type="match status" value="1"/>
</dbReference>
<dbReference type="Pfam" id="PF01535">
    <property type="entry name" value="PPR"/>
    <property type="match status" value="3"/>
</dbReference>
<evidence type="ECO:0000256" key="2">
    <source>
        <dbReference type="PROSITE-ProRule" id="PRU00708"/>
    </source>
</evidence>
<evidence type="ECO:0000313" key="4">
    <source>
        <dbReference type="Proteomes" id="UP001370490"/>
    </source>
</evidence>
<proteinExistence type="predicted"/>
<sequence length="534" mass="59495">MGLAIKVFNQFHHPNVHLYNTLIRAHAQNSQPFSAFSVFCDMQNSGLFPDNFTYPFLLKSFSGQSWLKEVQMIHTHVEKFGLCSDIFVPNALIDSYCKCGYSGVNAARKLFATMGKRDIVSWNSMIGGLVKGGELTEARRLFDEMPERDSVSWNTMLDVYVKAGDINAAFEFFERIPERNVVSWSTMVLGFCKAGDMDMARILFDNMPVKNLVPWTILISGYAEKGLAKEAVGLYNQMEEVGLAPDEGAIVSILAACAGSGLLGLGKRVHASIRRTRNKFSILVGNALVDMYAKCGSLEKAFSIFNDMEKRDVVSWNAMLQGLAMHGCGERALHLFTRMIEKGVSPDKVTLVAVLCACTHAGLTEKGLNYFYTMERDYGVVPQVEHYGCMIDLLGRGGRLKEAFDLVRAMSMEPNAIIWGTLLGACRMHNDVELAEEVLDRLVKLEPSDPGNFSMLSNIYAAARDWDNVASARLKMKSMGVEKPSGASSIEVENEVHEFTVFDDSHRESDKIYQMINGLGDHLKQEGYMPKTCY</sequence>
<evidence type="ECO:0000313" key="3">
    <source>
        <dbReference type="EMBL" id="KAK6913313.1"/>
    </source>
</evidence>
<dbReference type="Proteomes" id="UP001370490">
    <property type="component" value="Unassembled WGS sequence"/>
</dbReference>
<dbReference type="InterPro" id="IPR002885">
    <property type="entry name" value="PPR_rpt"/>
</dbReference>
<dbReference type="InterPro" id="IPR046848">
    <property type="entry name" value="E_motif"/>
</dbReference>
<feature type="repeat" description="PPR" evidence="2">
    <location>
        <begin position="15"/>
        <end position="49"/>
    </location>
</feature>
<gene>
    <name evidence="3" type="ORF">RJ641_022914</name>
</gene>
<feature type="repeat" description="PPR" evidence="2">
    <location>
        <begin position="281"/>
        <end position="311"/>
    </location>
</feature>
<dbReference type="GO" id="GO:0009451">
    <property type="term" value="P:RNA modification"/>
    <property type="evidence" value="ECO:0007669"/>
    <property type="project" value="InterPro"/>
</dbReference>
<dbReference type="PANTHER" id="PTHR47926">
    <property type="entry name" value="PENTATRICOPEPTIDE REPEAT-CONTAINING PROTEIN"/>
    <property type="match status" value="1"/>
</dbReference>
<feature type="repeat" description="PPR" evidence="2">
    <location>
        <begin position="118"/>
        <end position="152"/>
    </location>
</feature>
<dbReference type="InterPro" id="IPR011990">
    <property type="entry name" value="TPR-like_helical_dom_sf"/>
</dbReference>
<dbReference type="FunFam" id="1.25.40.10:FF:000144">
    <property type="entry name" value="Pentatricopeptide repeat-containing protein, mitochondrial"/>
    <property type="match status" value="1"/>
</dbReference>
<feature type="repeat" description="PPR" evidence="2">
    <location>
        <begin position="312"/>
        <end position="346"/>
    </location>
</feature>
<feature type="repeat" description="PPR" evidence="2">
    <location>
        <begin position="215"/>
        <end position="245"/>
    </location>
</feature>
<evidence type="ECO:0000256" key="1">
    <source>
        <dbReference type="ARBA" id="ARBA00022737"/>
    </source>
</evidence>